<comment type="caution">
    <text evidence="1">The sequence shown here is derived from an EMBL/GenBank/DDBJ whole genome shotgun (WGS) entry which is preliminary data.</text>
</comment>
<evidence type="ECO:0000313" key="2">
    <source>
        <dbReference type="Proteomes" id="UP001165542"/>
    </source>
</evidence>
<accession>A0ABT2ED29</accession>
<dbReference type="EMBL" id="JAJISC010000004">
    <property type="protein sequence ID" value="MCS2609473.1"/>
    <property type="molecule type" value="Genomic_DNA"/>
</dbReference>
<gene>
    <name evidence="1" type="ORF">LLY24_09105</name>
</gene>
<evidence type="ECO:0000313" key="1">
    <source>
        <dbReference type="EMBL" id="MCS2609473.1"/>
    </source>
</evidence>
<name>A0ABT2ED29_9GAMM</name>
<proteinExistence type="predicted"/>
<dbReference type="RefSeq" id="WP_259035988.1">
    <property type="nucleotide sequence ID" value="NZ_JAJISC010000004.1"/>
</dbReference>
<organism evidence="1 2">
    <name type="scientific">Halomonas dongshanensis</name>
    <dbReference type="NCBI Taxonomy" id="2890835"/>
    <lineage>
        <taxon>Bacteria</taxon>
        <taxon>Pseudomonadati</taxon>
        <taxon>Pseudomonadota</taxon>
        <taxon>Gammaproteobacteria</taxon>
        <taxon>Oceanospirillales</taxon>
        <taxon>Halomonadaceae</taxon>
        <taxon>Halomonas</taxon>
    </lineage>
</organism>
<reference evidence="1" key="1">
    <citation type="submission" date="2021-11" db="EMBL/GenBank/DDBJ databases">
        <title>Halomonas sp., isolated from a coastal aquaculture zone in Dongshan Bay.</title>
        <authorList>
            <person name="Lin W."/>
        </authorList>
    </citation>
    <scope>NUCLEOTIDE SEQUENCE</scope>
    <source>
        <strain evidence="1">Yzlin-01</strain>
    </source>
</reference>
<dbReference type="Pfam" id="PF03232">
    <property type="entry name" value="COQ7"/>
    <property type="match status" value="1"/>
</dbReference>
<dbReference type="Proteomes" id="UP001165542">
    <property type="component" value="Unassembled WGS sequence"/>
</dbReference>
<sequence length="211" mass="22759">MERQLHRRDEWIGHFDRVLRTLCPGEASAERANPALDLPPVALTSAARRSSTGWLRVRHASEAGQLGLGMGERMASTQASGERESSLQHAMDHVIWCDQRLRTLESRPSPLAPLVFIGALGAGAGVTLVSDRAGLGMVASATERAARQCQAQALQLPADDAPTQALFKRMGRDNAHGAQLALEAGGARLPAPLEWGFRGVTRLFAKLVYHV</sequence>
<keyword evidence="2" id="KW-1185">Reference proteome</keyword>
<protein>
    <submittedName>
        <fullName evidence="1">Demethoxyubiquinone hydroxylase family protein</fullName>
    </submittedName>
</protein>